<evidence type="ECO:0000313" key="2">
    <source>
        <dbReference type="EMBL" id="KJP89328.1"/>
    </source>
</evidence>
<dbReference type="RefSeq" id="XP_012334055.1">
    <property type="nucleotide sequence ID" value="XM_012478632.1"/>
</dbReference>
<keyword evidence="3" id="KW-1185">Reference proteome</keyword>
<feature type="region of interest" description="Disordered" evidence="1">
    <location>
        <begin position="434"/>
        <end position="504"/>
    </location>
</feature>
<feature type="region of interest" description="Disordered" evidence="1">
    <location>
        <begin position="76"/>
        <end position="104"/>
    </location>
</feature>
<feature type="region of interest" description="Disordered" evidence="1">
    <location>
        <begin position="8"/>
        <end position="27"/>
    </location>
</feature>
<feature type="compositionally biased region" description="Basic and acidic residues" evidence="1">
    <location>
        <begin position="14"/>
        <end position="27"/>
    </location>
</feature>
<evidence type="ECO:0000256" key="1">
    <source>
        <dbReference type="SAM" id="MobiDB-lite"/>
    </source>
</evidence>
<feature type="region of interest" description="Disordered" evidence="1">
    <location>
        <begin position="142"/>
        <end position="173"/>
    </location>
</feature>
<accession>A0A0D9QQW8</accession>
<dbReference type="OrthoDB" id="378493at2759"/>
<proteinExistence type="predicted"/>
<feature type="compositionally biased region" description="Basic and acidic residues" evidence="1">
    <location>
        <begin position="95"/>
        <end position="104"/>
    </location>
</feature>
<feature type="compositionally biased region" description="Polar residues" evidence="1">
    <location>
        <begin position="143"/>
        <end position="160"/>
    </location>
</feature>
<feature type="compositionally biased region" description="Polar residues" evidence="1">
    <location>
        <begin position="460"/>
        <end position="471"/>
    </location>
</feature>
<dbReference type="GeneID" id="24266308"/>
<protein>
    <submittedName>
        <fullName evidence="2">Uncharacterized protein</fullName>
    </submittedName>
</protein>
<feature type="compositionally biased region" description="Basic and acidic residues" evidence="1">
    <location>
        <begin position="488"/>
        <end position="498"/>
    </location>
</feature>
<dbReference type="Proteomes" id="UP000054561">
    <property type="component" value="Unassembled WGS sequence"/>
</dbReference>
<dbReference type="EMBL" id="KQ001652">
    <property type="protein sequence ID" value="KJP89328.1"/>
    <property type="molecule type" value="Genomic_DNA"/>
</dbReference>
<gene>
    <name evidence="2" type="ORF">AK88_00994</name>
</gene>
<dbReference type="AlphaFoldDB" id="A0A0D9QQW8"/>
<organism evidence="2 3">
    <name type="scientific">Plasmodium fragile</name>
    <dbReference type="NCBI Taxonomy" id="5857"/>
    <lineage>
        <taxon>Eukaryota</taxon>
        <taxon>Sar</taxon>
        <taxon>Alveolata</taxon>
        <taxon>Apicomplexa</taxon>
        <taxon>Aconoidasida</taxon>
        <taxon>Haemosporida</taxon>
        <taxon>Plasmodiidae</taxon>
        <taxon>Plasmodium</taxon>
        <taxon>Plasmodium (Plasmodium)</taxon>
    </lineage>
</organism>
<sequence length="535" mass="61438">MAYHLFKRLQKASASKESKPKNENRTQDIQRWLKDIHDVLNKDIVEDNNNERPDDAISLSDYLSVINQVVKYTENAKSGRNSKGEIISGKSGTNEQKEQSDKINDVDLEDEHLATSRIKNFCKLMGVISVFEKLKSERAATPTVATAGSNENTNANTSGALETGDGPHGPEARRRKADLMEQNGVWSLLEEIILNSAEYLNKIICLDKEMFQKKSVKINCNKLKRYINYLNVFFEDTNQGQLLFRIIHVQLESSKFITYELVLLLQKLYIYDNVNFYFYVHHNIVFSNDVSSPYYYNLYGLRCFQILFHDAHSNNKGVHLQGQQKVAQSIYEQYRRVIQNLTKKKFFYPHLISYPFNCSEGKLSYKNKNEHYYINDKDEFCSIKSGKQFGSTLFSHEQDAEIKRLLKKLHHAQRWGEFLGQYDSCTAYSVSSDEQSTSDNALHGQGSRLPSSSSSALHEVTNQGNHNNSNEKGTKEDVSNGNLPSHTSSDDDNRHDDSCSYFSSDISNDLITVNKEIEEEGKKKKKKKFHFVKKI</sequence>
<name>A0A0D9QQW8_PLAFR</name>
<reference evidence="2 3" key="1">
    <citation type="submission" date="2014-03" db="EMBL/GenBank/DDBJ databases">
        <title>The Genome Sequence of Plasmodium fragile nilgiri.</title>
        <authorList>
            <consortium name="The Broad Institute Genomics Platform"/>
            <consortium name="The Broad Institute Genome Sequencing Center for Infectious Disease"/>
            <person name="Neafsey D."/>
            <person name="Duraisingh M."/>
            <person name="Young S.K."/>
            <person name="Zeng Q."/>
            <person name="Gargeya S."/>
            <person name="Abouelleil A."/>
            <person name="Alvarado L."/>
            <person name="Chapman S.B."/>
            <person name="Gainer-Dewar J."/>
            <person name="Goldberg J."/>
            <person name="Griggs A."/>
            <person name="Gujja S."/>
            <person name="Hansen M."/>
            <person name="Howarth C."/>
            <person name="Imamovic A."/>
            <person name="Larimer J."/>
            <person name="Pearson M."/>
            <person name="Poon T.W."/>
            <person name="Priest M."/>
            <person name="Roberts A."/>
            <person name="Saif S."/>
            <person name="Shea T."/>
            <person name="Sykes S."/>
            <person name="Wortman J."/>
            <person name="Nusbaum C."/>
            <person name="Birren B."/>
        </authorList>
    </citation>
    <scope>NUCLEOTIDE SEQUENCE [LARGE SCALE GENOMIC DNA]</scope>
    <source>
        <strain evidence="3">nilgiri</strain>
    </source>
</reference>
<evidence type="ECO:0000313" key="3">
    <source>
        <dbReference type="Proteomes" id="UP000054561"/>
    </source>
</evidence>
<dbReference type="VEuPathDB" id="PlasmoDB:AK88_00994"/>